<proteinExistence type="predicted"/>
<sequence length="85" mass="8608">MTQAPLLGAAVDPISKRVDGKSVLTFNSGSSSLKFGLYLVAARDPDGLTSGEIETIGDGHCGLRASDAAGSILVGDTTKMASLLL</sequence>
<evidence type="ECO:0000313" key="2">
    <source>
        <dbReference type="Proteomes" id="UP000276254"/>
    </source>
</evidence>
<gene>
    <name evidence="1" type="ORF">D3Y57_01120</name>
</gene>
<name>A0A494TBU3_SPHPE</name>
<reference evidence="1 2" key="1">
    <citation type="submission" date="2018-09" db="EMBL/GenBank/DDBJ databases">
        <title>Sphingomonas peninsula sp. nov., isolated from fildes peninsula, Antarctic soil.</title>
        <authorList>
            <person name="Yingchao G."/>
        </authorList>
    </citation>
    <scope>NUCLEOTIDE SEQUENCE [LARGE SCALE GENOMIC DNA]</scope>
    <source>
        <strain evidence="1 2">YZ-8</strain>
        <plasmid evidence="1 2">unnamed2</plasmid>
    </source>
</reference>
<keyword evidence="1" id="KW-0614">Plasmid</keyword>
<dbReference type="Proteomes" id="UP000276254">
    <property type="component" value="Plasmid unnamed2"/>
</dbReference>
<keyword evidence="2" id="KW-1185">Reference proteome</keyword>
<organism evidence="1 2">
    <name type="scientific">Sphingomonas paeninsulae</name>
    <dbReference type="NCBI Taxonomy" id="2319844"/>
    <lineage>
        <taxon>Bacteria</taxon>
        <taxon>Pseudomonadati</taxon>
        <taxon>Pseudomonadota</taxon>
        <taxon>Alphaproteobacteria</taxon>
        <taxon>Sphingomonadales</taxon>
        <taxon>Sphingomonadaceae</taxon>
        <taxon>Sphingomonas</taxon>
    </lineage>
</organism>
<accession>A0A494TBU3</accession>
<dbReference type="AlphaFoldDB" id="A0A494TBU3"/>
<dbReference type="RefSeq" id="WP_121150556.1">
    <property type="nucleotide sequence ID" value="NZ_CP032827.1"/>
</dbReference>
<dbReference type="OrthoDB" id="9802453at2"/>
<evidence type="ECO:0000313" key="1">
    <source>
        <dbReference type="EMBL" id="AYJ84714.1"/>
    </source>
</evidence>
<dbReference type="Gene3D" id="3.30.420.40">
    <property type="match status" value="1"/>
</dbReference>
<dbReference type="KEGG" id="spha:D3Y57_01120"/>
<geneLocation type="plasmid" evidence="1">
    <name>unnamed2</name>
</geneLocation>
<dbReference type="GeneID" id="39491177"/>
<protein>
    <submittedName>
        <fullName evidence="1">Uncharacterized protein</fullName>
    </submittedName>
</protein>
<dbReference type="EMBL" id="CP032827">
    <property type="protein sequence ID" value="AYJ84714.1"/>
    <property type="molecule type" value="Genomic_DNA"/>
</dbReference>